<dbReference type="RefSeq" id="WP_186434141.1">
    <property type="nucleotide sequence ID" value="NZ_ML675582.1"/>
</dbReference>
<name>A0A557SVW7_9ARCH</name>
<dbReference type="OrthoDB" id="374125at2157"/>
<sequence length="55" mass="6641">MSKLFTLHSDIFLECDEYRQISEYLDNEINPEEQKFLTDAIVFYEKHKHDSDDSI</sequence>
<proteinExistence type="predicted"/>
<accession>A0A557SVW7</accession>
<reference evidence="1 2" key="1">
    <citation type="journal article" date="2019" name="Front. Microbiol.">
        <title>Ammonia Oxidation by the Arctic Terrestrial Thaumarchaeote Candidatus Nitrosocosmicus arcticus Is Stimulated by Increasing Temperatures.</title>
        <authorList>
            <person name="Alves R.J.E."/>
            <person name="Kerou M."/>
            <person name="Zappe A."/>
            <person name="Bittner R."/>
            <person name="Abby S.S."/>
            <person name="Schmidt H.A."/>
            <person name="Pfeifer K."/>
            <person name="Schleper C."/>
        </authorList>
    </citation>
    <scope>NUCLEOTIDE SEQUENCE [LARGE SCALE GENOMIC DNA]</scope>
    <source>
        <strain evidence="1 2">Kfb</strain>
    </source>
</reference>
<comment type="caution">
    <text evidence="1">The sequence shown here is derived from an EMBL/GenBank/DDBJ whole genome shotgun (WGS) entry which is preliminary data.</text>
</comment>
<dbReference type="Proteomes" id="UP000315289">
    <property type="component" value="Unassembled WGS sequence"/>
</dbReference>
<keyword evidence="2" id="KW-1185">Reference proteome</keyword>
<protein>
    <submittedName>
        <fullName evidence="1">Uncharacterized protein</fullName>
    </submittedName>
</protein>
<dbReference type="AlphaFoldDB" id="A0A557SVW7"/>
<dbReference type="EMBL" id="VOAH01000006">
    <property type="protein sequence ID" value="TVP40733.1"/>
    <property type="molecule type" value="Genomic_DNA"/>
</dbReference>
<organism evidence="1 2">
    <name type="scientific">Candidatus Nitrosocosmicus arcticus</name>
    <dbReference type="NCBI Taxonomy" id="2035267"/>
    <lineage>
        <taxon>Archaea</taxon>
        <taxon>Nitrososphaerota</taxon>
        <taxon>Nitrososphaeria</taxon>
        <taxon>Nitrososphaerales</taxon>
        <taxon>Nitrososphaeraceae</taxon>
        <taxon>Candidatus Nitrosocosmicus</taxon>
    </lineage>
</organism>
<evidence type="ECO:0000313" key="1">
    <source>
        <dbReference type="EMBL" id="TVP40733.1"/>
    </source>
</evidence>
<evidence type="ECO:0000313" key="2">
    <source>
        <dbReference type="Proteomes" id="UP000315289"/>
    </source>
</evidence>
<gene>
    <name evidence="1" type="ORF">NARC_60120</name>
</gene>